<dbReference type="GO" id="GO:0007186">
    <property type="term" value="P:G protein-coupled receptor signaling pathway"/>
    <property type="evidence" value="ECO:0007669"/>
    <property type="project" value="InterPro"/>
</dbReference>
<evidence type="ECO:0000256" key="8">
    <source>
        <dbReference type="ARBA" id="ARBA00023224"/>
    </source>
</evidence>
<dbReference type="Pfam" id="PF00631">
    <property type="entry name" value="G-gamma"/>
    <property type="match status" value="1"/>
</dbReference>
<gene>
    <name evidence="13" type="ORF">NA56DRAFT_646453</name>
</gene>
<dbReference type="InterPro" id="IPR036284">
    <property type="entry name" value="GGL_sf"/>
</dbReference>
<evidence type="ECO:0000313" key="13">
    <source>
        <dbReference type="EMBL" id="PMD20316.1"/>
    </source>
</evidence>
<dbReference type="PANTHER" id="PTHR28189:SF1">
    <property type="entry name" value="GUANINE NUCLEOTIDE-BINDING PROTEIN SUBUNIT GAMMA"/>
    <property type="match status" value="1"/>
</dbReference>
<dbReference type="FunFam" id="4.10.260.10:FF:000003">
    <property type="entry name" value="G-protein complex gamma subunit Ste18/GpgA"/>
    <property type="match status" value="1"/>
</dbReference>
<dbReference type="EMBL" id="KZ613485">
    <property type="protein sequence ID" value="PMD20316.1"/>
    <property type="molecule type" value="Genomic_DNA"/>
</dbReference>
<evidence type="ECO:0000256" key="1">
    <source>
        <dbReference type="ARBA" id="ARBA00004170"/>
    </source>
</evidence>
<evidence type="ECO:0000256" key="6">
    <source>
        <dbReference type="ARBA" id="ARBA00023136"/>
    </source>
</evidence>
<evidence type="ECO:0000256" key="11">
    <source>
        <dbReference type="SAM" id="MobiDB-lite"/>
    </source>
</evidence>
<accession>A0A2J6Q275</accession>
<comment type="subcellular location">
    <subcellularLocation>
        <location evidence="1">Membrane</location>
        <topology evidence="1">Peripheral membrane protein</topology>
    </subcellularLocation>
</comment>
<dbReference type="GO" id="GO:0005834">
    <property type="term" value="C:heterotrimeric G-protein complex"/>
    <property type="evidence" value="ECO:0007669"/>
    <property type="project" value="TreeGrafter"/>
</dbReference>
<keyword evidence="7" id="KW-0564">Palmitate</keyword>
<dbReference type="SUPFAM" id="SSF48670">
    <property type="entry name" value="Transducin (heterotrimeric G protein), gamma chain"/>
    <property type="match status" value="1"/>
</dbReference>
<dbReference type="Gene3D" id="4.10.260.10">
    <property type="entry name" value="Transducin (heterotrimeric G protein), gamma chain"/>
    <property type="match status" value="1"/>
</dbReference>
<keyword evidence="6" id="KW-0472">Membrane</keyword>
<dbReference type="InterPro" id="IPR041848">
    <property type="entry name" value="Ste18_fungal"/>
</dbReference>
<keyword evidence="5" id="KW-0488">Methylation</keyword>
<evidence type="ECO:0000256" key="9">
    <source>
        <dbReference type="ARBA" id="ARBA00023288"/>
    </source>
</evidence>
<evidence type="ECO:0000256" key="7">
    <source>
        <dbReference type="ARBA" id="ARBA00023139"/>
    </source>
</evidence>
<keyword evidence="10" id="KW-0636">Prenylation</keyword>
<keyword evidence="9" id="KW-0449">Lipoprotein</keyword>
<evidence type="ECO:0000256" key="5">
    <source>
        <dbReference type="ARBA" id="ARBA00022481"/>
    </source>
</evidence>
<keyword evidence="14" id="KW-1185">Reference proteome</keyword>
<proteinExistence type="inferred from homology"/>
<sequence length="92" mass="10328">MPSGYSSREDPGQMKKNKQSMADLKLRRLTELNSRLREDLERERIPVSQAAKSIISYTNSTKDFMVPSIWGSIPKGEDPYVVQTSGGCCTVM</sequence>
<dbReference type="GO" id="GO:0031681">
    <property type="term" value="F:G-protein beta-subunit binding"/>
    <property type="evidence" value="ECO:0007669"/>
    <property type="project" value="InterPro"/>
</dbReference>
<keyword evidence="8" id="KW-0807">Transducer</keyword>
<feature type="domain" description="G protein gamma" evidence="12">
    <location>
        <begin position="22"/>
        <end position="92"/>
    </location>
</feature>
<protein>
    <recommendedName>
        <fullName evidence="4">Guanine nucleotide-binding protein subunit gamma</fullName>
    </recommendedName>
</protein>
<dbReference type="SMART" id="SM01224">
    <property type="entry name" value="G_gamma"/>
    <property type="match status" value="1"/>
</dbReference>
<dbReference type="PANTHER" id="PTHR28189">
    <property type="entry name" value="GUANINE NUCLEOTIDE-BINDING PROTEIN SUBUNIT GAMMA"/>
    <property type="match status" value="1"/>
</dbReference>
<dbReference type="OrthoDB" id="19232at2759"/>
<dbReference type="InterPro" id="IPR015898">
    <property type="entry name" value="G-protein_gamma-like_dom"/>
</dbReference>
<dbReference type="Proteomes" id="UP000235672">
    <property type="component" value="Unassembled WGS sequence"/>
</dbReference>
<evidence type="ECO:0000256" key="2">
    <source>
        <dbReference type="ARBA" id="ARBA00007431"/>
    </source>
</evidence>
<dbReference type="GO" id="GO:0000750">
    <property type="term" value="P:pheromone-dependent signal transduction involved in conjugation with cellular fusion"/>
    <property type="evidence" value="ECO:0007669"/>
    <property type="project" value="InterPro"/>
</dbReference>
<comment type="similarity">
    <text evidence="2">Belongs to the G protein gamma family.</text>
</comment>
<feature type="region of interest" description="Disordered" evidence="11">
    <location>
        <begin position="1"/>
        <end position="24"/>
    </location>
</feature>
<comment type="subunit">
    <text evidence="3">G proteins are composed of 3 units, alpha, beta and gamma.</text>
</comment>
<evidence type="ECO:0000256" key="4">
    <source>
        <dbReference type="ARBA" id="ARBA00016111"/>
    </source>
</evidence>
<dbReference type="AlphaFoldDB" id="A0A2J6Q275"/>
<evidence type="ECO:0000256" key="3">
    <source>
        <dbReference type="ARBA" id="ARBA00011581"/>
    </source>
</evidence>
<evidence type="ECO:0000259" key="12">
    <source>
        <dbReference type="SMART" id="SM01224"/>
    </source>
</evidence>
<evidence type="ECO:0000313" key="14">
    <source>
        <dbReference type="Proteomes" id="UP000235672"/>
    </source>
</evidence>
<name>A0A2J6Q275_9HELO</name>
<evidence type="ECO:0000256" key="10">
    <source>
        <dbReference type="ARBA" id="ARBA00023289"/>
    </source>
</evidence>
<reference evidence="13 14" key="1">
    <citation type="submission" date="2016-05" db="EMBL/GenBank/DDBJ databases">
        <title>A degradative enzymes factory behind the ericoid mycorrhizal symbiosis.</title>
        <authorList>
            <consortium name="DOE Joint Genome Institute"/>
            <person name="Martino E."/>
            <person name="Morin E."/>
            <person name="Grelet G."/>
            <person name="Kuo A."/>
            <person name="Kohler A."/>
            <person name="Daghino S."/>
            <person name="Barry K."/>
            <person name="Choi C."/>
            <person name="Cichocki N."/>
            <person name="Clum A."/>
            <person name="Copeland A."/>
            <person name="Hainaut M."/>
            <person name="Haridas S."/>
            <person name="Labutti K."/>
            <person name="Lindquist E."/>
            <person name="Lipzen A."/>
            <person name="Khouja H.-R."/>
            <person name="Murat C."/>
            <person name="Ohm R."/>
            <person name="Olson A."/>
            <person name="Spatafora J."/>
            <person name="Veneault-Fourrey C."/>
            <person name="Henrissat B."/>
            <person name="Grigoriev I."/>
            <person name="Martin F."/>
            <person name="Perotto S."/>
        </authorList>
    </citation>
    <scope>NUCLEOTIDE SEQUENCE [LARGE SCALE GENOMIC DNA]</scope>
    <source>
        <strain evidence="13 14">UAMH 7357</strain>
    </source>
</reference>
<organism evidence="13 14">
    <name type="scientific">Hyaloscypha hepaticicola</name>
    <dbReference type="NCBI Taxonomy" id="2082293"/>
    <lineage>
        <taxon>Eukaryota</taxon>
        <taxon>Fungi</taxon>
        <taxon>Dikarya</taxon>
        <taxon>Ascomycota</taxon>
        <taxon>Pezizomycotina</taxon>
        <taxon>Leotiomycetes</taxon>
        <taxon>Helotiales</taxon>
        <taxon>Hyaloscyphaceae</taxon>
        <taxon>Hyaloscypha</taxon>
    </lineage>
</organism>
<dbReference type="STRING" id="1745343.A0A2J6Q275"/>